<dbReference type="PANTHER" id="PTHR46156:SF1">
    <property type="entry name" value="ZINC FINGER CCCH DOMAIN-CONTAINING PROTEIN 3"/>
    <property type="match status" value="1"/>
</dbReference>
<feature type="domain" description="C3H1-type" evidence="7">
    <location>
        <begin position="39"/>
        <end position="62"/>
    </location>
</feature>
<dbReference type="InterPro" id="IPR000571">
    <property type="entry name" value="Znf_CCCH"/>
</dbReference>
<feature type="zinc finger region" description="C3H1-type" evidence="5">
    <location>
        <begin position="7"/>
        <end position="33"/>
    </location>
</feature>
<organism evidence="8 9">
    <name type="scientific">Ciona savignyi</name>
    <name type="common">Pacific transparent sea squirt</name>
    <dbReference type="NCBI Taxonomy" id="51511"/>
    <lineage>
        <taxon>Eukaryota</taxon>
        <taxon>Metazoa</taxon>
        <taxon>Chordata</taxon>
        <taxon>Tunicata</taxon>
        <taxon>Ascidiacea</taxon>
        <taxon>Phlebobranchia</taxon>
        <taxon>Cionidae</taxon>
        <taxon>Ciona</taxon>
    </lineage>
</organism>
<accession>H2YNC6</accession>
<dbReference type="FunFam" id="4.10.1000.10:FF:000022">
    <property type="entry name" value="Zinc finger CCCH domain-containing protein 7"/>
    <property type="match status" value="1"/>
</dbReference>
<reference evidence="8" key="2">
    <citation type="submission" date="2025-08" db="UniProtKB">
        <authorList>
            <consortium name="Ensembl"/>
        </authorList>
    </citation>
    <scope>IDENTIFICATION</scope>
</reference>
<evidence type="ECO:0000256" key="2">
    <source>
        <dbReference type="ARBA" id="ARBA00022737"/>
    </source>
</evidence>
<evidence type="ECO:0000259" key="7">
    <source>
        <dbReference type="PROSITE" id="PS50103"/>
    </source>
</evidence>
<dbReference type="GO" id="GO:0005634">
    <property type="term" value="C:nucleus"/>
    <property type="evidence" value="ECO:0007669"/>
    <property type="project" value="TreeGrafter"/>
</dbReference>
<dbReference type="STRING" id="51511.ENSCSAVP00000006833"/>
<evidence type="ECO:0000256" key="5">
    <source>
        <dbReference type="PROSITE-ProRule" id="PRU00723"/>
    </source>
</evidence>
<name>H2YNC6_CIOSA</name>
<keyword evidence="2" id="KW-0677">Repeat</keyword>
<dbReference type="PANTHER" id="PTHR46156">
    <property type="entry name" value="CCCH ZINGC FINGER"/>
    <property type="match status" value="1"/>
</dbReference>
<keyword evidence="4 5" id="KW-0862">Zinc</keyword>
<evidence type="ECO:0000256" key="4">
    <source>
        <dbReference type="ARBA" id="ARBA00022833"/>
    </source>
</evidence>
<evidence type="ECO:0000256" key="1">
    <source>
        <dbReference type="ARBA" id="ARBA00022723"/>
    </source>
</evidence>
<dbReference type="GeneTree" id="ENSGT00940000161068"/>
<dbReference type="HOGENOM" id="CLU_1815137_0_0_1"/>
<sequence length="143" mass="16035">MIVGGCIVTMPVCSFYLRGRCTMKECPYLHVFVGHAAAVCKSFANDGYCAKADKCHEKHIRVCPEFYATGICKVGGTCKLPHTQQIHRRSKKPSKKLPSQTCSASEPTGFMGFKSIKEGVKIKQQETLELRIQPRLQKFRKPL</sequence>
<dbReference type="OMA" id="CPYLHVF"/>
<evidence type="ECO:0000256" key="3">
    <source>
        <dbReference type="ARBA" id="ARBA00022771"/>
    </source>
</evidence>
<dbReference type="SMART" id="SM00356">
    <property type="entry name" value="ZnF_C3H1"/>
    <property type="match status" value="3"/>
</dbReference>
<keyword evidence="9" id="KW-1185">Reference proteome</keyword>
<keyword evidence="1 5" id="KW-0479">Metal-binding</keyword>
<dbReference type="Gene3D" id="4.10.1000.10">
    <property type="entry name" value="Zinc finger, CCCH-type"/>
    <property type="match status" value="1"/>
</dbReference>
<dbReference type="AlphaFoldDB" id="H2YNC6"/>
<feature type="region of interest" description="Disordered" evidence="6">
    <location>
        <begin position="85"/>
        <end position="106"/>
    </location>
</feature>
<proteinExistence type="predicted"/>
<dbReference type="SUPFAM" id="SSF90229">
    <property type="entry name" value="CCCH zinc finger"/>
    <property type="match status" value="1"/>
</dbReference>
<dbReference type="GO" id="GO:0008270">
    <property type="term" value="F:zinc ion binding"/>
    <property type="evidence" value="ECO:0007669"/>
    <property type="project" value="UniProtKB-KW"/>
</dbReference>
<feature type="domain" description="C3H1-type" evidence="7">
    <location>
        <begin position="7"/>
        <end position="33"/>
    </location>
</feature>
<evidence type="ECO:0000313" key="9">
    <source>
        <dbReference type="Proteomes" id="UP000007875"/>
    </source>
</evidence>
<dbReference type="PROSITE" id="PS50103">
    <property type="entry name" value="ZF_C3H1"/>
    <property type="match status" value="2"/>
</dbReference>
<feature type="compositionally biased region" description="Basic residues" evidence="6">
    <location>
        <begin position="85"/>
        <end position="95"/>
    </location>
</feature>
<feature type="zinc finger region" description="C3H1-type" evidence="5">
    <location>
        <begin position="39"/>
        <end position="62"/>
    </location>
</feature>
<reference evidence="9" key="1">
    <citation type="submission" date="2003-08" db="EMBL/GenBank/DDBJ databases">
        <authorList>
            <person name="Birren B."/>
            <person name="Nusbaum C."/>
            <person name="Abebe A."/>
            <person name="Abouelleil A."/>
            <person name="Adekoya E."/>
            <person name="Ait-zahra M."/>
            <person name="Allen N."/>
            <person name="Allen T."/>
            <person name="An P."/>
            <person name="Anderson M."/>
            <person name="Anderson S."/>
            <person name="Arachchi H."/>
            <person name="Armbruster J."/>
            <person name="Bachantsang P."/>
            <person name="Baldwin J."/>
            <person name="Barry A."/>
            <person name="Bayul T."/>
            <person name="Blitshsteyn B."/>
            <person name="Bloom T."/>
            <person name="Blye J."/>
            <person name="Boguslavskiy L."/>
            <person name="Borowsky M."/>
            <person name="Boukhgalter B."/>
            <person name="Brunache A."/>
            <person name="Butler J."/>
            <person name="Calixte N."/>
            <person name="Calvo S."/>
            <person name="Camarata J."/>
            <person name="Campo K."/>
            <person name="Chang J."/>
            <person name="Cheshatsang Y."/>
            <person name="Citroen M."/>
            <person name="Collymore A."/>
            <person name="Considine T."/>
            <person name="Cook A."/>
            <person name="Cooke P."/>
            <person name="Corum B."/>
            <person name="Cuomo C."/>
            <person name="David R."/>
            <person name="Dawoe T."/>
            <person name="Degray S."/>
            <person name="Dodge S."/>
            <person name="Dooley K."/>
            <person name="Dorje P."/>
            <person name="Dorjee K."/>
            <person name="Dorris L."/>
            <person name="Duffey N."/>
            <person name="Dupes A."/>
            <person name="Elkins T."/>
            <person name="Engels R."/>
            <person name="Erickson J."/>
            <person name="Farina A."/>
            <person name="Faro S."/>
            <person name="Ferreira P."/>
            <person name="Fischer H."/>
            <person name="Fitzgerald M."/>
            <person name="Foley K."/>
            <person name="Gage D."/>
            <person name="Galagan J."/>
            <person name="Gearin G."/>
            <person name="Gnerre S."/>
            <person name="Gnirke A."/>
            <person name="Goyette A."/>
            <person name="Graham J."/>
            <person name="Grandbois E."/>
            <person name="Gyaltsen K."/>
            <person name="Hafez N."/>
            <person name="Hagopian D."/>
            <person name="Hagos B."/>
            <person name="Hall J."/>
            <person name="Hatcher B."/>
            <person name="Heller A."/>
            <person name="Higgins H."/>
            <person name="Honan T."/>
            <person name="Horn A."/>
            <person name="Houde N."/>
            <person name="Hughes L."/>
            <person name="Hulme W."/>
            <person name="Husby E."/>
            <person name="Iliev I."/>
            <person name="Jaffe D."/>
            <person name="Jones C."/>
            <person name="Kamal M."/>
            <person name="Kamat A."/>
            <person name="Kamvysselis M."/>
            <person name="Karlsson E."/>
            <person name="Kells C."/>
            <person name="Kieu A."/>
            <person name="Kisner P."/>
            <person name="Kodira C."/>
            <person name="Kulbokas E."/>
            <person name="Labutti K."/>
            <person name="Lama D."/>
            <person name="Landers T."/>
            <person name="Leger J."/>
            <person name="Levine S."/>
            <person name="Lewis D."/>
            <person name="Lewis T."/>
            <person name="Lindblad-toh K."/>
            <person name="Liu X."/>
            <person name="Lokyitsang T."/>
            <person name="Lokyitsang Y."/>
            <person name="Lucien O."/>
            <person name="Lui A."/>
            <person name="Ma L.J."/>
            <person name="Mabbitt R."/>
            <person name="Macdonald J."/>
            <person name="Maclean C."/>
            <person name="Major J."/>
            <person name="Manning J."/>
            <person name="Marabella R."/>
            <person name="Maru K."/>
            <person name="Matthews C."/>
            <person name="Mauceli E."/>
            <person name="Mccarthy M."/>
            <person name="Mcdonough S."/>
            <person name="Mcghee T."/>
            <person name="Meldrim J."/>
            <person name="Meneus L."/>
            <person name="Mesirov J."/>
            <person name="Mihalev A."/>
            <person name="Mihova T."/>
            <person name="Mikkelsen T."/>
            <person name="Mlenga V."/>
            <person name="Moru K."/>
            <person name="Mozes J."/>
            <person name="Mulrain L."/>
            <person name="Munson G."/>
            <person name="Naylor J."/>
            <person name="Newes C."/>
            <person name="Nguyen C."/>
            <person name="Nguyen N."/>
            <person name="Nguyen T."/>
            <person name="Nicol R."/>
            <person name="Nielsen C."/>
            <person name="Nizzari M."/>
            <person name="Norbu C."/>
            <person name="Norbu N."/>
            <person name="O'donnell P."/>
            <person name="Okoawo O."/>
            <person name="O'leary S."/>
            <person name="Omotosho B."/>
            <person name="O'neill K."/>
            <person name="Osman S."/>
            <person name="Parker S."/>
            <person name="Perrin D."/>
            <person name="Phunkhang P."/>
            <person name="Piqani B."/>
            <person name="Purcell S."/>
            <person name="Rachupka T."/>
            <person name="Ramasamy U."/>
            <person name="Rameau R."/>
            <person name="Ray V."/>
            <person name="Raymond C."/>
            <person name="Retta R."/>
            <person name="Richardson S."/>
            <person name="Rise C."/>
            <person name="Rodriguez J."/>
            <person name="Rogers J."/>
            <person name="Rogov P."/>
            <person name="Rutman M."/>
            <person name="Schupbach R."/>
            <person name="Seaman C."/>
            <person name="Settipalli S."/>
            <person name="Sharpe T."/>
            <person name="Sheridan J."/>
            <person name="Sherpa N."/>
            <person name="Shi J."/>
            <person name="Smirnov S."/>
            <person name="Smith C."/>
            <person name="Sougnez C."/>
            <person name="Spencer B."/>
            <person name="Stalker J."/>
            <person name="Stange-thomann N."/>
            <person name="Stavropoulos S."/>
            <person name="Stetson K."/>
            <person name="Stone C."/>
            <person name="Stone S."/>
            <person name="Stubbs M."/>
            <person name="Talamas J."/>
            <person name="Tchuinga P."/>
            <person name="Tenzing P."/>
            <person name="Tesfaye S."/>
            <person name="Theodore J."/>
            <person name="Thoulutsang Y."/>
            <person name="Topham K."/>
            <person name="Towey S."/>
            <person name="Tsamla T."/>
            <person name="Tsomo N."/>
            <person name="Vallee D."/>
            <person name="Vassiliev H."/>
            <person name="Venkataraman V."/>
            <person name="Vinson J."/>
            <person name="Vo A."/>
            <person name="Wade C."/>
            <person name="Wang S."/>
            <person name="Wangchuk T."/>
            <person name="Wangdi T."/>
            <person name="Whittaker C."/>
            <person name="Wilkinson J."/>
            <person name="Wu Y."/>
            <person name="Wyman D."/>
            <person name="Yadav S."/>
            <person name="Yang S."/>
            <person name="Yang X."/>
            <person name="Yeager S."/>
            <person name="Yee E."/>
            <person name="Young G."/>
            <person name="Zainoun J."/>
            <person name="Zembeck L."/>
            <person name="Zimmer A."/>
            <person name="Zody M."/>
            <person name="Lander E."/>
        </authorList>
    </citation>
    <scope>NUCLEOTIDE SEQUENCE [LARGE SCALE GENOMIC DNA]</scope>
</reference>
<protein>
    <recommendedName>
        <fullName evidence="7">C3H1-type domain-containing protein</fullName>
    </recommendedName>
</protein>
<dbReference type="eggNOG" id="KOG1492">
    <property type="taxonomic scope" value="Eukaryota"/>
</dbReference>
<dbReference type="Ensembl" id="ENSCSAVT00000006920.1">
    <property type="protein sequence ID" value="ENSCSAVP00000006833.1"/>
    <property type="gene ID" value="ENSCSAVG00000004078.1"/>
</dbReference>
<dbReference type="Proteomes" id="UP000007875">
    <property type="component" value="Unassembled WGS sequence"/>
</dbReference>
<evidence type="ECO:0000313" key="8">
    <source>
        <dbReference type="Ensembl" id="ENSCSAVP00000006833.1"/>
    </source>
</evidence>
<evidence type="ECO:0000256" key="6">
    <source>
        <dbReference type="SAM" id="MobiDB-lite"/>
    </source>
</evidence>
<keyword evidence="3 5" id="KW-0863">Zinc-finger</keyword>
<reference evidence="8" key="3">
    <citation type="submission" date="2025-09" db="UniProtKB">
        <authorList>
            <consortium name="Ensembl"/>
        </authorList>
    </citation>
    <scope>IDENTIFICATION</scope>
</reference>
<dbReference type="InterPro" id="IPR036855">
    <property type="entry name" value="Znf_CCCH_sf"/>
</dbReference>
<dbReference type="InParanoid" id="H2YNC6"/>